<dbReference type="SUPFAM" id="SSF54427">
    <property type="entry name" value="NTF2-like"/>
    <property type="match status" value="1"/>
</dbReference>
<dbReference type="InterPro" id="IPR018790">
    <property type="entry name" value="DUF2358"/>
</dbReference>
<reference evidence="1 2" key="1">
    <citation type="submission" date="2016-10" db="EMBL/GenBank/DDBJ databases">
        <title>Description of Gloeomargarita lithophora gen. nov., sp. nov., a thylakoid-bearing basal-branching cyanobacterium with intracellular carbonates, and proposal for Gloeomargaritales ord. nov.</title>
        <authorList>
            <person name="Moreira D."/>
            <person name="Tavera R."/>
            <person name="Benzerara K."/>
            <person name="Skouri-Panet F."/>
            <person name="Couradeau E."/>
            <person name="Gerard E."/>
            <person name="Loussert C."/>
            <person name="Novelo E."/>
            <person name="Zivanovic Y."/>
            <person name="Lopez-Garcia P."/>
        </authorList>
    </citation>
    <scope>NUCLEOTIDE SEQUENCE [LARGE SCALE GENOMIC DNA]</scope>
    <source>
        <strain evidence="1 2">D10</strain>
    </source>
</reference>
<dbReference type="Proteomes" id="UP000180235">
    <property type="component" value="Chromosome"/>
</dbReference>
<gene>
    <name evidence="1" type="ORF">GlitD10_2073</name>
</gene>
<dbReference type="KEGG" id="glt:GlitD10_2073"/>
<dbReference type="PANTHER" id="PTHR34123">
    <property type="entry name" value="OS04G0578200 PROTEIN"/>
    <property type="match status" value="1"/>
</dbReference>
<evidence type="ECO:0000313" key="1">
    <source>
        <dbReference type="EMBL" id="APB34400.1"/>
    </source>
</evidence>
<dbReference type="OrthoDB" id="1115105at2"/>
<sequence>MDILSTLREDYARFPENQTYSIYAEDMTFADPMMRVQGRKQYQDMIHFLATWFQNIRLELHEMEQQGQVIHTRWTMGWTAPLPWRPRVTVTGRSELMVNETGQINRQIDYWDCSRWDLLRQHLPWGA</sequence>
<dbReference type="RefSeq" id="WP_071454845.1">
    <property type="nucleotide sequence ID" value="NZ_CP017675.1"/>
</dbReference>
<accession>A0A1J0AEQ8</accession>
<dbReference type="PANTHER" id="PTHR34123:SF1">
    <property type="entry name" value="OS04G0578200 PROTEIN"/>
    <property type="match status" value="1"/>
</dbReference>
<dbReference type="EMBL" id="CP017675">
    <property type="protein sequence ID" value="APB34400.1"/>
    <property type="molecule type" value="Genomic_DNA"/>
</dbReference>
<name>A0A1J0AEQ8_9CYAN</name>
<proteinExistence type="predicted"/>
<evidence type="ECO:0000313" key="2">
    <source>
        <dbReference type="Proteomes" id="UP000180235"/>
    </source>
</evidence>
<dbReference type="InterPro" id="IPR032710">
    <property type="entry name" value="NTF2-like_dom_sf"/>
</dbReference>
<dbReference type="Gene3D" id="3.10.450.50">
    <property type="match status" value="1"/>
</dbReference>
<dbReference type="Pfam" id="PF10184">
    <property type="entry name" value="DUF2358"/>
    <property type="match status" value="1"/>
</dbReference>
<protein>
    <recommendedName>
        <fullName evidence="3">DUF2358 domain-containing protein</fullName>
    </recommendedName>
</protein>
<evidence type="ECO:0008006" key="3">
    <source>
        <dbReference type="Google" id="ProtNLM"/>
    </source>
</evidence>
<dbReference type="STRING" id="1188229.GlitD10_2073"/>
<keyword evidence="2" id="KW-1185">Reference proteome</keyword>
<organism evidence="1 2">
    <name type="scientific">Gloeomargarita lithophora Alchichica-D10</name>
    <dbReference type="NCBI Taxonomy" id="1188229"/>
    <lineage>
        <taxon>Bacteria</taxon>
        <taxon>Bacillati</taxon>
        <taxon>Cyanobacteriota</taxon>
        <taxon>Cyanophyceae</taxon>
        <taxon>Gloeomargaritales</taxon>
        <taxon>Gloeomargaritaceae</taxon>
        <taxon>Gloeomargarita</taxon>
    </lineage>
</organism>
<dbReference type="AlphaFoldDB" id="A0A1J0AEQ8"/>